<gene>
    <name evidence="3" type="ORF">B0A89_10145</name>
</gene>
<organism evidence="3 4">
    <name type="scientific">Paracoccus contaminans</name>
    <dbReference type="NCBI Taxonomy" id="1945662"/>
    <lineage>
        <taxon>Bacteria</taxon>
        <taxon>Pseudomonadati</taxon>
        <taxon>Pseudomonadota</taxon>
        <taxon>Alphaproteobacteria</taxon>
        <taxon>Rhodobacterales</taxon>
        <taxon>Paracoccaceae</taxon>
        <taxon>Paracoccus</taxon>
    </lineage>
</organism>
<dbReference type="STRING" id="1945662.B0A89_10145"/>
<evidence type="ECO:0000256" key="1">
    <source>
        <dbReference type="SAM" id="MobiDB-lite"/>
    </source>
</evidence>
<keyword evidence="2" id="KW-0732">Signal</keyword>
<dbReference type="InterPro" id="IPR005632">
    <property type="entry name" value="Chaperone_Skp"/>
</dbReference>
<evidence type="ECO:0000313" key="3">
    <source>
        <dbReference type="EMBL" id="ARJ69936.1"/>
    </source>
</evidence>
<accession>A0A1W6CYL1</accession>
<proteinExistence type="predicted"/>
<feature type="region of interest" description="Disordered" evidence="1">
    <location>
        <begin position="352"/>
        <end position="372"/>
    </location>
</feature>
<name>A0A1W6CYL1_9RHOB</name>
<feature type="region of interest" description="Disordered" evidence="1">
    <location>
        <begin position="41"/>
        <end position="71"/>
    </location>
</feature>
<dbReference type="InterPro" id="IPR024930">
    <property type="entry name" value="Skp_dom_sf"/>
</dbReference>
<dbReference type="KEGG" id="pcon:B0A89_10145"/>
<protein>
    <recommendedName>
        <fullName evidence="5">Outer membrane chaperone Skp</fullName>
    </recommendedName>
</protein>
<dbReference type="SMART" id="SM00935">
    <property type="entry name" value="OmpH"/>
    <property type="match status" value="1"/>
</dbReference>
<feature type="chain" id="PRO_5013094377" description="Outer membrane chaperone Skp" evidence="2">
    <location>
        <begin position="27"/>
        <end position="372"/>
    </location>
</feature>
<evidence type="ECO:0000313" key="4">
    <source>
        <dbReference type="Proteomes" id="UP000193017"/>
    </source>
</evidence>
<feature type="signal peptide" evidence="2">
    <location>
        <begin position="1"/>
        <end position="26"/>
    </location>
</feature>
<reference evidence="3 4" key="1">
    <citation type="submission" date="2017-03" db="EMBL/GenBank/DDBJ databases">
        <title>Genome sequence of Paracoccus contaminans isolated from a water microcosm.</title>
        <authorList>
            <person name="Aurass P."/>
            <person name="Karste S."/>
            <person name="Trost E."/>
            <person name="Glaeser S.P."/>
            <person name="Kaempfer P."/>
            <person name="Flieger A."/>
        </authorList>
    </citation>
    <scope>NUCLEOTIDE SEQUENCE [LARGE SCALE GENOMIC DNA]</scope>
    <source>
        <strain evidence="4">RKI 16-01929T\LMG 29738T\CCM 8701T\CIP 111112T</strain>
    </source>
</reference>
<feature type="compositionally biased region" description="Low complexity" evidence="1">
    <location>
        <begin position="238"/>
        <end position="264"/>
    </location>
</feature>
<keyword evidence="4" id="KW-1185">Reference proteome</keyword>
<feature type="region of interest" description="Disordered" evidence="1">
    <location>
        <begin position="236"/>
        <end position="276"/>
    </location>
</feature>
<evidence type="ECO:0008006" key="5">
    <source>
        <dbReference type="Google" id="ProtNLM"/>
    </source>
</evidence>
<sequence>MRLARGRAGAAIVGCLLLGLAGPAWAQPADAQPVRPVARPLPDAAAAPQEGAESGAGSNASTLRLAPAGTTAPADPLAQAVLTVDQEAMYRQSAWGRRAERQIAQQSRQVAADNDKAFAALVADEDALTSARATLAPDEFRKRAAAFDQRVTAVRQERDAARADLARMAERDRVLFFQAAAPVLGRVMRARGARVVLDQRTVLISDERIDMTAATIEALDSALGDGSAIIAEANRQEASAGAQDGAAAPSPADPASAGAPAAQSEDGRAGGGAALRLPGPAATGAVTGAVTGAATGAGNPAAPADGVAPGRAAAALPRDGAIAALGGEHGLSAAFTPSGDGAAAMAPLFPLALPAPGTAQDGGASPVRGAAP</sequence>
<evidence type="ECO:0000256" key="2">
    <source>
        <dbReference type="SAM" id="SignalP"/>
    </source>
</evidence>
<dbReference type="Pfam" id="PF03938">
    <property type="entry name" value="OmpH"/>
    <property type="match status" value="1"/>
</dbReference>
<dbReference type="AlphaFoldDB" id="A0A1W6CYL1"/>
<dbReference type="EMBL" id="CP020612">
    <property type="protein sequence ID" value="ARJ69936.1"/>
    <property type="molecule type" value="Genomic_DNA"/>
</dbReference>
<dbReference type="Proteomes" id="UP000193017">
    <property type="component" value="Chromosome"/>
</dbReference>
<dbReference type="Gene3D" id="3.30.910.20">
    <property type="entry name" value="Skp domain"/>
    <property type="match status" value="1"/>
</dbReference>
<dbReference type="RefSeq" id="WP_085378055.1">
    <property type="nucleotide sequence ID" value="NZ_CP020612.1"/>
</dbReference>
<dbReference type="GO" id="GO:0051082">
    <property type="term" value="F:unfolded protein binding"/>
    <property type="evidence" value="ECO:0007669"/>
    <property type="project" value="InterPro"/>
</dbReference>
<dbReference type="OrthoDB" id="7868372at2"/>
<dbReference type="SUPFAM" id="SSF111384">
    <property type="entry name" value="OmpH-like"/>
    <property type="match status" value="1"/>
</dbReference>